<dbReference type="GO" id="GO:0046872">
    <property type="term" value="F:metal ion binding"/>
    <property type="evidence" value="ECO:0007669"/>
    <property type="project" value="UniProtKB-KW"/>
</dbReference>
<keyword evidence="1" id="KW-0949">S-adenosyl-L-methionine</keyword>
<keyword evidence="3" id="KW-0408">Iron</keyword>
<comment type="caution">
    <text evidence="7">The sequence shown here is derived from an EMBL/GenBank/DDBJ whole genome shotgun (WGS) entry which is preliminary data.</text>
</comment>
<keyword evidence="2" id="KW-0479">Metal-binding</keyword>
<keyword evidence="4" id="KW-0411">Iron-sulfur</keyword>
<dbReference type="SFLD" id="SFLDS00029">
    <property type="entry name" value="Radical_SAM"/>
    <property type="match status" value="1"/>
</dbReference>
<dbReference type="InterPro" id="IPR023867">
    <property type="entry name" value="Sulphatase_maturase_rSAM"/>
</dbReference>
<organism evidence="7 8">
    <name type="scientific">Harryflintia acetispora</name>
    <dbReference type="NCBI Taxonomy" id="1849041"/>
    <lineage>
        <taxon>Bacteria</taxon>
        <taxon>Bacillati</taxon>
        <taxon>Bacillota</taxon>
        <taxon>Clostridia</taxon>
        <taxon>Eubacteriales</taxon>
        <taxon>Oscillospiraceae</taxon>
        <taxon>Harryflintia</taxon>
    </lineage>
</organism>
<dbReference type="SUPFAM" id="SSF102114">
    <property type="entry name" value="Radical SAM enzymes"/>
    <property type="match status" value="1"/>
</dbReference>
<gene>
    <name evidence="7" type="ORF">EDD78_108141</name>
</gene>
<keyword evidence="8" id="KW-1185">Reference proteome</keyword>
<dbReference type="RefSeq" id="WP_165873186.1">
    <property type="nucleotide sequence ID" value="NZ_SLUK01000008.1"/>
</dbReference>
<evidence type="ECO:0000313" key="7">
    <source>
        <dbReference type="EMBL" id="TCL42826.1"/>
    </source>
</evidence>
<dbReference type="InterPro" id="IPR058240">
    <property type="entry name" value="rSAM_sf"/>
</dbReference>
<evidence type="ECO:0000256" key="4">
    <source>
        <dbReference type="ARBA" id="ARBA00023014"/>
    </source>
</evidence>
<reference evidence="7 8" key="1">
    <citation type="submission" date="2019-03" db="EMBL/GenBank/DDBJ databases">
        <title>Genomic Encyclopedia of Type Strains, Phase IV (KMG-IV): sequencing the most valuable type-strain genomes for metagenomic binning, comparative biology and taxonomic classification.</title>
        <authorList>
            <person name="Goeker M."/>
        </authorList>
    </citation>
    <scope>NUCLEOTIDE SEQUENCE [LARGE SCALE GENOMIC DNA]</scope>
    <source>
        <strain evidence="7 8">DSM 100433</strain>
    </source>
</reference>
<evidence type="ECO:0000256" key="1">
    <source>
        <dbReference type="ARBA" id="ARBA00022691"/>
    </source>
</evidence>
<accession>A0A9X8Y7Z1</accession>
<feature type="domain" description="Radical SAM core" evidence="6">
    <location>
        <begin position="194"/>
        <end position="429"/>
    </location>
</feature>
<dbReference type="Pfam" id="PF04055">
    <property type="entry name" value="Radical_SAM"/>
    <property type="match status" value="1"/>
</dbReference>
<evidence type="ECO:0000313" key="8">
    <source>
        <dbReference type="Proteomes" id="UP000294682"/>
    </source>
</evidence>
<dbReference type="Gene3D" id="3.20.20.70">
    <property type="entry name" value="Aldolase class I"/>
    <property type="match status" value="1"/>
</dbReference>
<dbReference type="AlphaFoldDB" id="A0A9X8Y7Z1"/>
<dbReference type="GO" id="GO:0016491">
    <property type="term" value="F:oxidoreductase activity"/>
    <property type="evidence" value="ECO:0007669"/>
    <property type="project" value="InterPro"/>
</dbReference>
<sequence>MDYFIKELTNKKVVLFGTGNNGIYALEYLINNDIFPLYFVDDDCVVENVSTLDNKYRFKVNTPQMLNAEDKSKLMVIITDEYPRCMDIASRLLEKGVKYSFYSKDITTCDLLQHHLGFYNDKIGFCCGAHNNFHKTLPLFPYSSTSQETIANILKTRENILKSLNNIGDTKYAKACANCCRLQVIPNHISDIGYGVEQFSLINISCYPSICQAECIYCSVPTRENNNYEAAKHSCYPKMIAEMIQYLKQNNLLDSNCRFEFATAEITVTPFKDILLEATAGFDSTFLTNGFIFDDQIANSLKQNDSELRLSLDCGTRETFKIVKGRDLFEKVLENLRRYRKQGRMELKYNILPGINDSDKNIEGIISILQELNLKYIRLSFDYESPLRASFYGIVRFVNALERNGLSFCFHVYYDAEEIKNIIDKYWNLELQKYYEKKEKDLSVF</sequence>
<evidence type="ECO:0000259" key="6">
    <source>
        <dbReference type="PROSITE" id="PS51918"/>
    </source>
</evidence>
<dbReference type="Proteomes" id="UP000294682">
    <property type="component" value="Unassembled WGS sequence"/>
</dbReference>
<dbReference type="PANTHER" id="PTHR43273:SF3">
    <property type="entry name" value="ANAEROBIC SULFATASE-MATURATING ENZYME HOMOLOG ASLB-RELATED"/>
    <property type="match status" value="1"/>
</dbReference>
<dbReference type="InterPro" id="IPR013785">
    <property type="entry name" value="Aldolase_TIM"/>
</dbReference>
<dbReference type="PROSITE" id="PS51918">
    <property type="entry name" value="RADICAL_SAM"/>
    <property type="match status" value="1"/>
</dbReference>
<dbReference type="GO" id="GO:0051536">
    <property type="term" value="F:iron-sulfur cluster binding"/>
    <property type="evidence" value="ECO:0007669"/>
    <property type="project" value="UniProtKB-KW"/>
</dbReference>
<evidence type="ECO:0000256" key="5">
    <source>
        <dbReference type="ARBA" id="ARBA00023601"/>
    </source>
</evidence>
<comment type="similarity">
    <text evidence="5">Belongs to the radical SAM superfamily. Anaerobic sulfatase-maturating enzyme family.</text>
</comment>
<dbReference type="CDD" id="cd01335">
    <property type="entry name" value="Radical_SAM"/>
    <property type="match status" value="1"/>
</dbReference>
<evidence type="ECO:0000256" key="2">
    <source>
        <dbReference type="ARBA" id="ARBA00022723"/>
    </source>
</evidence>
<dbReference type="PANTHER" id="PTHR43273">
    <property type="entry name" value="ANAEROBIC SULFATASE-MATURATING ENZYME HOMOLOG ASLB-RELATED"/>
    <property type="match status" value="1"/>
</dbReference>
<evidence type="ECO:0000256" key="3">
    <source>
        <dbReference type="ARBA" id="ARBA00023004"/>
    </source>
</evidence>
<proteinExistence type="inferred from homology"/>
<name>A0A9X8Y7Z1_9FIRM</name>
<dbReference type="InterPro" id="IPR007197">
    <property type="entry name" value="rSAM"/>
</dbReference>
<dbReference type="EMBL" id="SLUK01000008">
    <property type="protein sequence ID" value="TCL42826.1"/>
    <property type="molecule type" value="Genomic_DNA"/>
</dbReference>
<protein>
    <submittedName>
        <fullName evidence="7">Wyosine [tRNA(Phe)-imidazoG37] synthetase (Radical SAM superfamily)</fullName>
    </submittedName>
</protein>